<keyword evidence="4" id="KW-1185">Reference proteome</keyword>
<dbReference type="RefSeq" id="WP_378415914.1">
    <property type="nucleotide sequence ID" value="NZ_JBHSFO010000003.1"/>
</dbReference>
<dbReference type="Proteomes" id="UP001595914">
    <property type="component" value="Unassembled WGS sequence"/>
</dbReference>
<accession>A0ABV9FRS9</accession>
<comment type="caution">
    <text evidence="3">The sequence shown here is derived from an EMBL/GenBank/DDBJ whole genome shotgun (WGS) entry which is preliminary data.</text>
</comment>
<proteinExistence type="predicted"/>
<gene>
    <name evidence="3" type="ORF">ACFO6S_08480</name>
</gene>
<reference evidence="4" key="1">
    <citation type="journal article" date="2019" name="Int. J. Syst. Evol. Microbiol.">
        <title>The Global Catalogue of Microorganisms (GCM) 10K type strain sequencing project: providing services to taxonomists for standard genome sequencing and annotation.</title>
        <authorList>
            <consortium name="The Broad Institute Genomics Platform"/>
            <consortium name="The Broad Institute Genome Sequencing Center for Infectious Disease"/>
            <person name="Wu L."/>
            <person name="Ma J."/>
        </authorList>
    </citation>
    <scope>NUCLEOTIDE SEQUENCE [LARGE SCALE GENOMIC DNA]</scope>
    <source>
        <strain evidence="4">CCUG 54520</strain>
    </source>
</reference>
<evidence type="ECO:0000313" key="4">
    <source>
        <dbReference type="Proteomes" id="UP001595914"/>
    </source>
</evidence>
<dbReference type="Pfam" id="PF01557">
    <property type="entry name" value="FAA_hydrolase"/>
    <property type="match status" value="1"/>
</dbReference>
<dbReference type="Gene3D" id="3.90.850.10">
    <property type="entry name" value="Fumarylacetoacetase-like, C-terminal domain"/>
    <property type="match status" value="1"/>
</dbReference>
<dbReference type="InterPro" id="IPR011234">
    <property type="entry name" value="Fumarylacetoacetase-like_C"/>
</dbReference>
<protein>
    <submittedName>
        <fullName evidence="3">2-keto-4-pentenoate hydratase</fullName>
    </submittedName>
</protein>
<dbReference type="PANTHER" id="PTHR30143:SF0">
    <property type="entry name" value="2-KETO-4-PENTENOATE HYDRATASE"/>
    <property type="match status" value="1"/>
</dbReference>
<feature type="domain" description="Fumarylacetoacetase-like C-terminal" evidence="2">
    <location>
        <begin position="89"/>
        <end position="259"/>
    </location>
</feature>
<organism evidence="3 4">
    <name type="scientific">Rhodococcus kronopolitis</name>
    <dbReference type="NCBI Taxonomy" id="1460226"/>
    <lineage>
        <taxon>Bacteria</taxon>
        <taxon>Bacillati</taxon>
        <taxon>Actinomycetota</taxon>
        <taxon>Actinomycetes</taxon>
        <taxon>Mycobacteriales</taxon>
        <taxon>Nocardiaceae</taxon>
        <taxon>Rhodococcus</taxon>
    </lineage>
</organism>
<dbReference type="EMBL" id="JBHSFO010000003">
    <property type="protein sequence ID" value="MFC4603713.1"/>
    <property type="molecule type" value="Genomic_DNA"/>
</dbReference>
<evidence type="ECO:0000259" key="2">
    <source>
        <dbReference type="Pfam" id="PF01557"/>
    </source>
</evidence>
<dbReference type="InterPro" id="IPR036663">
    <property type="entry name" value="Fumarylacetoacetase_C_sf"/>
</dbReference>
<dbReference type="SUPFAM" id="SSF56529">
    <property type="entry name" value="FAH"/>
    <property type="match status" value="1"/>
</dbReference>
<dbReference type="InterPro" id="IPR050772">
    <property type="entry name" value="Hydratase-Decarb/MhpD_sf"/>
</dbReference>
<name>A0ABV9FRS9_9NOCA</name>
<evidence type="ECO:0000256" key="1">
    <source>
        <dbReference type="ARBA" id="ARBA00023239"/>
    </source>
</evidence>
<dbReference type="PANTHER" id="PTHR30143">
    <property type="entry name" value="ACID HYDRATASE"/>
    <property type="match status" value="1"/>
</dbReference>
<sequence>MLSTDLRVVIAERLRLAEAGRGPIAPLSVQYPDLDENDAYEIQLLNVGRRLDAGGKLFGHKVGLTSLAMQEMVGLDEPDYGHLFADMASAEEVPVDVTRFCSPKVEVEVGFILGADLPGAECTLEDVLAATEYVVPSIELIDSRIADWMINGCDTIADNASCGSFMLGAARVAPADIDLTAIDTVFSRNGTEVAWGRSDAVLGNPANAVAWIARKMEAYGVRLKAGDFVLPGACSRAVDASAGDYFHADFSGLGTVSMQFK</sequence>
<evidence type="ECO:0000313" key="3">
    <source>
        <dbReference type="EMBL" id="MFC4603713.1"/>
    </source>
</evidence>
<keyword evidence="1" id="KW-0456">Lyase</keyword>